<dbReference type="GeneID" id="70081297"/>
<dbReference type="RefSeq" id="YP_010246732.1">
    <property type="nucleotide sequence ID" value="NC_060137.1"/>
</dbReference>
<evidence type="ECO:0000313" key="2">
    <source>
        <dbReference type="EMBL" id="QGH75802.1"/>
    </source>
</evidence>
<accession>A0A5Q2WDG9</accession>
<dbReference type="EMBL" id="MN444870">
    <property type="protein sequence ID" value="QGH75802.1"/>
    <property type="molecule type" value="Genomic_DNA"/>
</dbReference>
<evidence type="ECO:0000259" key="1">
    <source>
        <dbReference type="Pfam" id="PF21866"/>
    </source>
</evidence>
<reference evidence="2 3" key="1">
    <citation type="submission" date="2019-09" db="EMBL/GenBank/DDBJ databases">
        <authorList>
            <person name="Falcon-Lizardi N."/>
            <person name="Rios-Rosa Y."/>
            <person name="Rivera-Cruz A."/>
            <person name="Rivera-Espinal N.S."/>
            <person name="Rodriguez-Cotto F.E."/>
            <person name="Rosa-Flores A.N."/>
            <person name="Rubin M.R."/>
            <person name="Vazquez E."/>
            <person name="Molloy S.D."/>
            <person name="Garlena R.A."/>
            <person name="Russell D.A."/>
            <person name="Pope W.H."/>
            <person name="Jacobs-Sera D."/>
            <person name="Hatfull G.F."/>
        </authorList>
    </citation>
    <scope>NUCLEOTIDE SEQUENCE [LARGE SCALE GENOMIC DNA]</scope>
</reference>
<proteinExistence type="predicted"/>
<feature type="domain" description="DUF6915" evidence="1">
    <location>
        <begin position="3"/>
        <end position="103"/>
    </location>
</feature>
<keyword evidence="3" id="KW-1185">Reference proteome</keyword>
<dbReference type="KEGG" id="vg:70081297"/>
<evidence type="ECO:0000313" key="3">
    <source>
        <dbReference type="Proteomes" id="UP000346466"/>
    </source>
</evidence>
<organism evidence="2 3">
    <name type="scientific">Gordonia phage Syleon</name>
    <dbReference type="NCBI Taxonomy" id="2653718"/>
    <lineage>
        <taxon>Viruses</taxon>
        <taxon>Duplodnaviria</taxon>
        <taxon>Heunggongvirae</taxon>
        <taxon>Uroviricota</taxon>
        <taxon>Caudoviricetes</taxon>
        <taxon>Deeyouvirinae</taxon>
        <taxon>Octobienvirus</taxon>
        <taxon>Octobienvirus syleon</taxon>
    </lineage>
</organism>
<protein>
    <recommendedName>
        <fullName evidence="1">DUF6915 domain-containing protein</fullName>
    </recommendedName>
</protein>
<gene>
    <name evidence="2" type="primary">73</name>
    <name evidence="2" type="ORF">SEA_SYLEON_73</name>
</gene>
<name>A0A5Q2WDG9_9CAUD</name>
<dbReference type="InterPro" id="IPR054061">
    <property type="entry name" value="DUF6915"/>
</dbReference>
<sequence>MAQSWKHAETSARHFGGKPDDYIAIHEWIDQFKSVVGDVTHRAYLHNSKGPWMAQDVFGRTITNAEGKQILVRDIAENHITEDMGWIPSPADWSSCMTCKVWMGGKRNKFIGREDLLESALPHPNKSRKETDD</sequence>
<dbReference type="Proteomes" id="UP000346466">
    <property type="component" value="Segment"/>
</dbReference>
<dbReference type="Pfam" id="PF21866">
    <property type="entry name" value="DUF6915"/>
    <property type="match status" value="1"/>
</dbReference>